<organism evidence="6 7">
    <name type="scientific">Pseudomonas phage PMBT14</name>
    <dbReference type="NCBI Taxonomy" id="2059855"/>
    <lineage>
        <taxon>Viruses</taxon>
        <taxon>Duplodnaviria</taxon>
        <taxon>Heunggongvirae</taxon>
        <taxon>Uroviricota</taxon>
        <taxon>Caudoviricetes</taxon>
        <taxon>Knuthellervirus</taxon>
        <taxon>Knuthellervirus PMBT14</taxon>
    </lineage>
</organism>
<feature type="coiled-coil region" evidence="2">
    <location>
        <begin position="59"/>
        <end position="86"/>
    </location>
</feature>
<dbReference type="EMBL" id="MG596800">
    <property type="protein sequence ID" value="AUM59753.1"/>
    <property type="molecule type" value="Genomic_DNA"/>
</dbReference>
<keyword evidence="6" id="KW-0347">Helicase</keyword>
<feature type="domain" description="Helicase C-terminal" evidence="5">
    <location>
        <begin position="392"/>
        <end position="538"/>
    </location>
</feature>
<evidence type="ECO:0000259" key="4">
    <source>
        <dbReference type="PROSITE" id="PS51192"/>
    </source>
</evidence>
<reference evidence="6 7" key="1">
    <citation type="journal article" date="2018" name="Arch. Virol.">
        <title>Genome sequence of the novel virulent bacteriophage PMBT14 with lytic activity against Pseudomonas fluorescens DSM 50090(R).</title>
        <authorList>
            <person name="Koberg S."/>
            <person name="Gieschler S."/>
            <person name="Brinks E."/>
            <person name="Wenning M."/>
            <person name="Neve H."/>
            <person name="Franz C.M."/>
        </authorList>
    </citation>
    <scope>NUCLEOTIDE SEQUENCE [LARGE SCALE GENOMIC DNA]</scope>
</reference>
<name>A0A2I6PI68_9CAUD</name>
<dbReference type="CDD" id="cd17919">
    <property type="entry name" value="DEXHc_Snf"/>
    <property type="match status" value="1"/>
</dbReference>
<dbReference type="SMART" id="SM00490">
    <property type="entry name" value="HELICc"/>
    <property type="match status" value="1"/>
</dbReference>
<dbReference type="KEGG" id="vg:55606456"/>
<dbReference type="PANTHER" id="PTHR10799">
    <property type="entry name" value="SNF2/RAD54 HELICASE FAMILY"/>
    <property type="match status" value="1"/>
</dbReference>
<dbReference type="SUPFAM" id="SSF52540">
    <property type="entry name" value="P-loop containing nucleoside triphosphate hydrolases"/>
    <property type="match status" value="2"/>
</dbReference>
<dbReference type="GO" id="GO:0016787">
    <property type="term" value="F:hydrolase activity"/>
    <property type="evidence" value="ECO:0007669"/>
    <property type="project" value="UniProtKB-KW"/>
</dbReference>
<evidence type="ECO:0000256" key="1">
    <source>
        <dbReference type="ARBA" id="ARBA00022801"/>
    </source>
</evidence>
<feature type="region of interest" description="Disordered" evidence="3">
    <location>
        <begin position="615"/>
        <end position="660"/>
    </location>
</feature>
<keyword evidence="1" id="KW-0378">Hydrolase</keyword>
<dbReference type="Pfam" id="PF00176">
    <property type="entry name" value="SNF2-rel_dom"/>
    <property type="match status" value="1"/>
</dbReference>
<dbReference type="GO" id="GO:0005524">
    <property type="term" value="F:ATP binding"/>
    <property type="evidence" value="ECO:0007669"/>
    <property type="project" value="InterPro"/>
</dbReference>
<feature type="compositionally biased region" description="Basic and acidic residues" evidence="3">
    <location>
        <begin position="619"/>
        <end position="631"/>
    </location>
</feature>
<evidence type="ECO:0000259" key="5">
    <source>
        <dbReference type="PROSITE" id="PS51194"/>
    </source>
</evidence>
<dbReference type="PROSITE" id="PS51192">
    <property type="entry name" value="HELICASE_ATP_BIND_1"/>
    <property type="match status" value="1"/>
</dbReference>
<evidence type="ECO:0000256" key="2">
    <source>
        <dbReference type="SAM" id="Coils"/>
    </source>
</evidence>
<protein>
    <submittedName>
        <fullName evidence="6">DNA helicase</fullName>
    </submittedName>
</protein>
<dbReference type="Pfam" id="PF00271">
    <property type="entry name" value="Helicase_C"/>
    <property type="match status" value="1"/>
</dbReference>
<dbReference type="InterPro" id="IPR014001">
    <property type="entry name" value="Helicase_ATP-bd"/>
</dbReference>
<dbReference type="RefSeq" id="YP_009836217.1">
    <property type="nucleotide sequence ID" value="NC_048687.1"/>
</dbReference>
<feature type="compositionally biased region" description="Low complexity" evidence="3">
    <location>
        <begin position="638"/>
        <end position="647"/>
    </location>
</feature>
<dbReference type="InterPro" id="IPR038718">
    <property type="entry name" value="SNF2-like_sf"/>
</dbReference>
<feature type="compositionally biased region" description="Basic residues" evidence="3">
    <location>
        <begin position="648"/>
        <end position="660"/>
    </location>
</feature>
<keyword evidence="6" id="KW-0547">Nucleotide-binding</keyword>
<dbReference type="InterPro" id="IPR000330">
    <property type="entry name" value="SNF2_N"/>
</dbReference>
<dbReference type="Gene3D" id="3.40.50.300">
    <property type="entry name" value="P-loop containing nucleotide triphosphate hydrolases"/>
    <property type="match status" value="1"/>
</dbReference>
<dbReference type="GO" id="GO:0004386">
    <property type="term" value="F:helicase activity"/>
    <property type="evidence" value="ECO:0007669"/>
    <property type="project" value="UniProtKB-KW"/>
</dbReference>
<dbReference type="CDD" id="cd18793">
    <property type="entry name" value="SF2_C_SNF"/>
    <property type="match status" value="1"/>
</dbReference>
<proteinExistence type="predicted"/>
<evidence type="ECO:0000313" key="7">
    <source>
        <dbReference type="Proteomes" id="UP000240618"/>
    </source>
</evidence>
<dbReference type="PROSITE" id="PS51194">
    <property type="entry name" value="HELICASE_CTER"/>
    <property type="match status" value="1"/>
</dbReference>
<dbReference type="Gene3D" id="3.40.50.10810">
    <property type="entry name" value="Tandem AAA-ATPase domain"/>
    <property type="match status" value="1"/>
</dbReference>
<dbReference type="InterPro" id="IPR027417">
    <property type="entry name" value="P-loop_NTPase"/>
</dbReference>
<sequence>MELHTGKRQGFVIEGNRRELNIASMLPGAVHRSSEGVVRMPENLASWRALRAISFDYVSDSAEDALDALQTAYRSHRRNVRNATRRFKLTGETDIPVPLDSIPMEHQVRAFGFCSMLDESALFMDMGTGKTLDAIALVIFRALQAKPKVFRVLVICPKAVKPVWPREFDKHTSVHVSIGIDCPPIPARGHIEVWVTNYDRVKRERNRLQKWKPDMIILDESHRIKNRKAARSKAVHSLKSKFRLLMTGSPMGKCISEVWSQFRFLKPDIFGTYSQFQDRYLKMGGYMKFKVVGYKNEAEFADKLHSVAFRVTKDECLDLPPVTYQRLYVEADRKASDLYREMNLNYFFEEDGEEVSVDREATKQMKLRQMVGGIVKSDGQELVHISNMKANALEELLEDRTEDKTVVFFSFTHEIEIAKAIAKKLKMNYLILQGSTPERERAVFEDRFQEDPTIQLAFIQVSTGAEGMTLTAADTSVFYSPTFSYFQFAQARDRINRKGQLRPMTIISIIMVNTVDERVMDVLESNRQLTDTFMESKRNYTMATKKTEAAPKTAVVKTGFTATAMAEKLGIEPAELRKHLRATGAVKPAGGWTWESEKAAADVIKSVQARIKELAAAPAKEKAPAKTEAKPAAKKPTAKAGAETPKTPAKKVAAKKPTAK</sequence>
<keyword evidence="2" id="KW-0175">Coiled coil</keyword>
<keyword evidence="6" id="KW-0067">ATP-binding</keyword>
<evidence type="ECO:0000313" key="6">
    <source>
        <dbReference type="EMBL" id="AUM59753.1"/>
    </source>
</evidence>
<dbReference type="SMART" id="SM00487">
    <property type="entry name" value="DEXDc"/>
    <property type="match status" value="1"/>
</dbReference>
<dbReference type="InterPro" id="IPR001650">
    <property type="entry name" value="Helicase_C-like"/>
</dbReference>
<feature type="domain" description="Helicase ATP-binding" evidence="4">
    <location>
        <begin position="111"/>
        <end position="268"/>
    </location>
</feature>
<dbReference type="GeneID" id="55606456"/>
<dbReference type="Proteomes" id="UP000240618">
    <property type="component" value="Segment"/>
</dbReference>
<evidence type="ECO:0000256" key="3">
    <source>
        <dbReference type="SAM" id="MobiDB-lite"/>
    </source>
</evidence>
<dbReference type="InterPro" id="IPR049730">
    <property type="entry name" value="SNF2/RAD54-like_C"/>
</dbReference>
<accession>A0A2I6PI68</accession>
<keyword evidence="7" id="KW-1185">Reference proteome</keyword>